<gene>
    <name evidence="5" type="ORF">FHS18_004159</name>
</gene>
<dbReference type="Gene3D" id="3.40.50.150">
    <property type="entry name" value="Vaccinia Virus protein VP39"/>
    <property type="match status" value="1"/>
</dbReference>
<evidence type="ECO:0000313" key="5">
    <source>
        <dbReference type="EMBL" id="MBB3112081.1"/>
    </source>
</evidence>
<dbReference type="Pfam" id="PF08241">
    <property type="entry name" value="Methyltransf_11"/>
    <property type="match status" value="1"/>
</dbReference>
<keyword evidence="1 5" id="KW-0489">Methyltransferase</keyword>
<dbReference type="GO" id="GO:0032259">
    <property type="term" value="P:methylation"/>
    <property type="evidence" value="ECO:0007669"/>
    <property type="project" value="UniProtKB-KW"/>
</dbReference>
<evidence type="ECO:0000256" key="3">
    <source>
        <dbReference type="ARBA" id="ARBA00022691"/>
    </source>
</evidence>
<protein>
    <submittedName>
        <fullName evidence="5">Ubiquinone/menaquinone biosynthesis C-methylase UbiE</fullName>
    </submittedName>
</protein>
<organism evidence="5 6">
    <name type="scientific">Paenibacillus phyllosphaerae</name>
    <dbReference type="NCBI Taxonomy" id="274593"/>
    <lineage>
        <taxon>Bacteria</taxon>
        <taxon>Bacillati</taxon>
        <taxon>Bacillota</taxon>
        <taxon>Bacilli</taxon>
        <taxon>Bacillales</taxon>
        <taxon>Paenibacillaceae</taxon>
        <taxon>Paenibacillus</taxon>
    </lineage>
</organism>
<dbReference type="AlphaFoldDB" id="A0A7W5B1C5"/>
<evidence type="ECO:0000256" key="1">
    <source>
        <dbReference type="ARBA" id="ARBA00022603"/>
    </source>
</evidence>
<keyword evidence="2" id="KW-0808">Transferase</keyword>
<proteinExistence type="predicted"/>
<dbReference type="Proteomes" id="UP000570361">
    <property type="component" value="Unassembled WGS sequence"/>
</dbReference>
<reference evidence="5 6" key="1">
    <citation type="submission" date="2020-08" db="EMBL/GenBank/DDBJ databases">
        <title>Genomic Encyclopedia of Type Strains, Phase III (KMG-III): the genomes of soil and plant-associated and newly described type strains.</title>
        <authorList>
            <person name="Whitman W."/>
        </authorList>
    </citation>
    <scope>NUCLEOTIDE SEQUENCE [LARGE SCALE GENOMIC DNA]</scope>
    <source>
        <strain evidence="5 6">CECT 5862</strain>
    </source>
</reference>
<evidence type="ECO:0000259" key="4">
    <source>
        <dbReference type="Pfam" id="PF08241"/>
    </source>
</evidence>
<dbReference type="SUPFAM" id="SSF53335">
    <property type="entry name" value="S-adenosyl-L-methionine-dependent methyltransferases"/>
    <property type="match status" value="1"/>
</dbReference>
<keyword evidence="5" id="KW-0830">Ubiquinone</keyword>
<dbReference type="PANTHER" id="PTHR43464:SF19">
    <property type="entry name" value="UBIQUINONE BIOSYNTHESIS O-METHYLTRANSFERASE, MITOCHONDRIAL"/>
    <property type="match status" value="1"/>
</dbReference>
<dbReference type="InterPro" id="IPR013216">
    <property type="entry name" value="Methyltransf_11"/>
</dbReference>
<dbReference type="InterPro" id="IPR029063">
    <property type="entry name" value="SAM-dependent_MTases_sf"/>
</dbReference>
<keyword evidence="6" id="KW-1185">Reference proteome</keyword>
<evidence type="ECO:0000256" key="2">
    <source>
        <dbReference type="ARBA" id="ARBA00022679"/>
    </source>
</evidence>
<name>A0A7W5B1C5_9BACL</name>
<accession>A0A7W5B1C5</accession>
<evidence type="ECO:0000313" key="6">
    <source>
        <dbReference type="Proteomes" id="UP000570361"/>
    </source>
</evidence>
<feature type="domain" description="Methyltransferase type 11" evidence="4">
    <location>
        <begin position="42"/>
        <end position="143"/>
    </location>
</feature>
<dbReference type="EMBL" id="JACHXK010000010">
    <property type="protein sequence ID" value="MBB3112081.1"/>
    <property type="molecule type" value="Genomic_DNA"/>
</dbReference>
<dbReference type="GO" id="GO:0008757">
    <property type="term" value="F:S-adenosylmethionine-dependent methyltransferase activity"/>
    <property type="evidence" value="ECO:0007669"/>
    <property type="project" value="InterPro"/>
</dbReference>
<keyword evidence="3" id="KW-0949">S-adenosyl-L-methionine</keyword>
<dbReference type="CDD" id="cd02440">
    <property type="entry name" value="AdoMet_MTases"/>
    <property type="match status" value="1"/>
</dbReference>
<dbReference type="PANTHER" id="PTHR43464">
    <property type="entry name" value="METHYLTRANSFERASE"/>
    <property type="match status" value="1"/>
</dbReference>
<comment type="caution">
    <text evidence="5">The sequence shown here is derived from an EMBL/GenBank/DDBJ whole genome shotgun (WGS) entry which is preliminary data.</text>
</comment>
<dbReference type="RefSeq" id="WP_183602007.1">
    <property type="nucleotide sequence ID" value="NZ_JACHXK010000010.1"/>
</dbReference>
<sequence length="270" mass="30091">MEAIIKYYSGFDEWGRLDREPVEMAVNLHYMRTYMPSSGRVLDIGAGPGKYAMQLAASGYRVTLADLTPRLVELARQKAVESQLDGRFDGFHVADACDLSPFEDDSFEAAIMLGPMYHLQAKQARERAVRELNRVTKRNGVVCVAFMPKNRHLAVSLANPLFWKPNHTAQGIRDFAKSGCFNHTDEGRFTGAYYEEVEAIKPFMEAAGFETLALIASESIAGAMGAEAWAHWRSQGQEAFEHMMQLICERAADPSILGSAAHLMYVGRKC</sequence>